<sequence>MAATLAFFLCCWLAVGQEGFVEGGPVEVLGITGATIMFTAMLLSLATIFIAARRAHLAGSWLWFAAVIFIWPASYLYTLAVNRRG</sequence>
<evidence type="ECO:0008006" key="4">
    <source>
        <dbReference type="Google" id="ProtNLM"/>
    </source>
</evidence>
<accession>A0ABQ6Z9I5</accession>
<evidence type="ECO:0000313" key="2">
    <source>
        <dbReference type="EMBL" id="KAF1696055.1"/>
    </source>
</evidence>
<protein>
    <recommendedName>
        <fullName evidence="4">Transmembrane protein</fullName>
    </recommendedName>
</protein>
<dbReference type="Proteomes" id="UP000788419">
    <property type="component" value="Unassembled WGS sequence"/>
</dbReference>
<keyword evidence="3" id="KW-1185">Reference proteome</keyword>
<proteinExistence type="predicted"/>
<organism evidence="2 3">
    <name type="scientific">Pseudoxanthomonas daejeonensis</name>
    <dbReference type="NCBI Taxonomy" id="266062"/>
    <lineage>
        <taxon>Bacteria</taxon>
        <taxon>Pseudomonadati</taxon>
        <taxon>Pseudomonadota</taxon>
        <taxon>Gammaproteobacteria</taxon>
        <taxon>Lysobacterales</taxon>
        <taxon>Lysobacteraceae</taxon>
        <taxon>Pseudoxanthomonas</taxon>
    </lineage>
</organism>
<evidence type="ECO:0000313" key="3">
    <source>
        <dbReference type="Proteomes" id="UP000788419"/>
    </source>
</evidence>
<feature type="transmembrane region" description="Helical" evidence="1">
    <location>
        <begin position="26"/>
        <end position="49"/>
    </location>
</feature>
<keyword evidence="1" id="KW-0472">Membrane</keyword>
<keyword evidence="1" id="KW-1133">Transmembrane helix</keyword>
<keyword evidence="1" id="KW-0812">Transmembrane</keyword>
<comment type="caution">
    <text evidence="2">The sequence shown here is derived from an EMBL/GenBank/DDBJ whole genome shotgun (WGS) entry which is preliminary data.</text>
</comment>
<feature type="transmembrane region" description="Helical" evidence="1">
    <location>
        <begin position="61"/>
        <end position="80"/>
    </location>
</feature>
<evidence type="ECO:0000256" key="1">
    <source>
        <dbReference type="SAM" id="Phobius"/>
    </source>
</evidence>
<name>A0ABQ6Z9I5_9GAMM</name>
<gene>
    <name evidence="2" type="ORF">CSC65_06050</name>
</gene>
<reference evidence="2 3" key="1">
    <citation type="submission" date="2017-10" db="EMBL/GenBank/DDBJ databases">
        <title>Whole genome sequencing of members of genus Pseudoxanthomonas.</title>
        <authorList>
            <person name="Kumar S."/>
            <person name="Bansal K."/>
            <person name="Kaur A."/>
            <person name="Patil P."/>
            <person name="Sharma S."/>
            <person name="Patil P.B."/>
        </authorList>
    </citation>
    <scope>NUCLEOTIDE SEQUENCE [LARGE SCALE GENOMIC DNA]</scope>
    <source>
        <strain evidence="2 3">DSM 17801</strain>
    </source>
</reference>
<dbReference type="EMBL" id="PDWN01000004">
    <property type="protein sequence ID" value="KAF1696055.1"/>
    <property type="molecule type" value="Genomic_DNA"/>
</dbReference>